<proteinExistence type="predicted"/>
<accession>A0A8S5LUT0</accession>
<sequence>MPNYATPIVITMGQQSYNLSGYIRIDICQYIHMLSTMVIQSFLLMYILMIPHMSLPR</sequence>
<organism evidence="2">
    <name type="scientific">Myoviridae sp. ctwmI4</name>
    <dbReference type="NCBI Taxonomy" id="2826710"/>
    <lineage>
        <taxon>Viruses</taxon>
        <taxon>Duplodnaviria</taxon>
        <taxon>Heunggongvirae</taxon>
        <taxon>Uroviricota</taxon>
        <taxon>Caudoviricetes</taxon>
    </lineage>
</organism>
<evidence type="ECO:0000256" key="1">
    <source>
        <dbReference type="SAM" id="Phobius"/>
    </source>
</evidence>
<keyword evidence="1" id="KW-0472">Membrane</keyword>
<feature type="transmembrane region" description="Helical" evidence="1">
    <location>
        <begin position="30"/>
        <end position="49"/>
    </location>
</feature>
<reference evidence="2" key="1">
    <citation type="journal article" date="2021" name="Proc. Natl. Acad. Sci. U.S.A.">
        <title>A Catalog of Tens of Thousands of Viruses from Human Metagenomes Reveals Hidden Associations with Chronic Diseases.</title>
        <authorList>
            <person name="Tisza M.J."/>
            <person name="Buck C.B."/>
        </authorList>
    </citation>
    <scope>NUCLEOTIDE SEQUENCE</scope>
    <source>
        <strain evidence="2">CtwmI4</strain>
    </source>
</reference>
<evidence type="ECO:0000313" key="2">
    <source>
        <dbReference type="EMBL" id="DAD73579.1"/>
    </source>
</evidence>
<name>A0A8S5LUT0_9CAUD</name>
<dbReference type="EMBL" id="BK014739">
    <property type="protein sequence ID" value="DAD73579.1"/>
    <property type="molecule type" value="Genomic_DNA"/>
</dbReference>
<keyword evidence="1" id="KW-0812">Transmembrane</keyword>
<keyword evidence="1" id="KW-1133">Transmembrane helix</keyword>
<protein>
    <submittedName>
        <fullName evidence="2">Uncharacterized protein</fullName>
    </submittedName>
</protein>